<comment type="similarity">
    <text evidence="1">Belongs to the WD repeat EIF2A family.</text>
</comment>
<reference evidence="10 11" key="2">
    <citation type="submission" date="2016-05" db="EMBL/GenBank/DDBJ databases">
        <title>Lineage-specific infection strategies underlie the spectrum of fungal disease in amphibians.</title>
        <authorList>
            <person name="Cuomo C.A."/>
            <person name="Farrer R.A."/>
            <person name="James T."/>
            <person name="Longcore J."/>
            <person name="Birren B."/>
        </authorList>
    </citation>
    <scope>NUCLEOTIDE SEQUENCE [LARGE SCALE GENOMIC DNA]</scope>
    <source>
        <strain evidence="10 11">JEL423</strain>
    </source>
</reference>
<dbReference type="SUPFAM" id="SSF50978">
    <property type="entry name" value="WD40 repeat-like"/>
    <property type="match status" value="1"/>
</dbReference>
<name>A0A177WB51_BATDL</name>
<dbReference type="AlphaFoldDB" id="A0A177WB51"/>
<dbReference type="InterPro" id="IPR015943">
    <property type="entry name" value="WD40/YVTN_repeat-like_dom_sf"/>
</dbReference>
<dbReference type="GO" id="GO:0043022">
    <property type="term" value="F:ribosome binding"/>
    <property type="evidence" value="ECO:0007669"/>
    <property type="project" value="TreeGrafter"/>
</dbReference>
<dbReference type="Gene3D" id="2.130.10.10">
    <property type="entry name" value="YVTN repeat-like/Quinoprotein amine dehydrogenase"/>
    <property type="match status" value="1"/>
</dbReference>
<evidence type="ECO:0000256" key="7">
    <source>
        <dbReference type="ARBA" id="ARBA00022917"/>
    </source>
</evidence>
<evidence type="ECO:0000256" key="4">
    <source>
        <dbReference type="ARBA" id="ARBA00022574"/>
    </source>
</evidence>
<dbReference type="GO" id="GO:0003743">
    <property type="term" value="F:translation initiation factor activity"/>
    <property type="evidence" value="ECO:0007669"/>
    <property type="project" value="UniProtKB-KW"/>
</dbReference>
<dbReference type="GO" id="GO:0006417">
    <property type="term" value="P:regulation of translation"/>
    <property type="evidence" value="ECO:0007669"/>
    <property type="project" value="UniProtKB-KW"/>
</dbReference>
<evidence type="ECO:0000256" key="8">
    <source>
        <dbReference type="SAM" id="MobiDB-lite"/>
    </source>
</evidence>
<evidence type="ECO:0000256" key="1">
    <source>
        <dbReference type="ARBA" id="ARBA00009573"/>
    </source>
</evidence>
<dbReference type="GO" id="GO:0022627">
    <property type="term" value="C:cytosolic small ribosomal subunit"/>
    <property type="evidence" value="ECO:0007669"/>
    <property type="project" value="TreeGrafter"/>
</dbReference>
<accession>A0A177WB51</accession>
<feature type="domain" description="Translation initiation factor beta propellor-like" evidence="9">
    <location>
        <begin position="6"/>
        <end position="184"/>
    </location>
</feature>
<dbReference type="GO" id="GO:0000049">
    <property type="term" value="F:tRNA binding"/>
    <property type="evidence" value="ECO:0007669"/>
    <property type="project" value="TreeGrafter"/>
</dbReference>
<dbReference type="VEuPathDB" id="FungiDB:BDEG_21371"/>
<dbReference type="Proteomes" id="UP000077115">
    <property type="component" value="Unassembled WGS sequence"/>
</dbReference>
<dbReference type="PANTHER" id="PTHR13227:SF0">
    <property type="entry name" value="EUKARYOTIC TRANSLATION INITIATION FACTOR 2A"/>
    <property type="match status" value="1"/>
</dbReference>
<protein>
    <recommendedName>
        <fullName evidence="2">Eukaryotic translation initiation factor 2A</fullName>
    </recommendedName>
</protein>
<feature type="region of interest" description="Disordered" evidence="8">
    <location>
        <begin position="212"/>
        <end position="231"/>
    </location>
</feature>
<evidence type="ECO:0000256" key="3">
    <source>
        <dbReference type="ARBA" id="ARBA00022540"/>
    </source>
</evidence>
<sequence length="270" mass="29702">MSLFGNAGTNVLVFTHTDVDVTGKSYYGETSLYYLSITGNFDCKVTLDKPGPVHDVCWAPNAKEFVVVYGTMPAKATLFDHRANPMYEFGNAARNQVKFNSHGRFLFIGGFGNLAGDMDIWDRRSFKKMCTIKASNSSSCDWAPDGKHIMTSTLYKRLKVDNGIKIWHYTGALVHQVQVKEMHQTSWMPASRDLWPDRASLSPPPPSIASCAPAVSEGKYRPPGARNTASSTNFYDRDAIDRGVVSTRGKRVPGAYIPGATPEHVAALNA</sequence>
<evidence type="ECO:0000256" key="5">
    <source>
        <dbReference type="ARBA" id="ARBA00022737"/>
    </source>
</evidence>
<keyword evidence="4" id="KW-0853">WD repeat</keyword>
<evidence type="ECO:0000256" key="6">
    <source>
        <dbReference type="ARBA" id="ARBA00022845"/>
    </source>
</evidence>
<keyword evidence="7" id="KW-0648">Protein biosynthesis</keyword>
<evidence type="ECO:0000313" key="11">
    <source>
        <dbReference type="Proteomes" id="UP000077115"/>
    </source>
</evidence>
<evidence type="ECO:0000313" key="10">
    <source>
        <dbReference type="EMBL" id="OAJ37338.1"/>
    </source>
</evidence>
<keyword evidence="3" id="KW-0396">Initiation factor</keyword>
<dbReference type="GO" id="GO:0003729">
    <property type="term" value="F:mRNA binding"/>
    <property type="evidence" value="ECO:0007669"/>
    <property type="project" value="TreeGrafter"/>
</dbReference>
<dbReference type="STRING" id="403673.A0A177WB51"/>
<keyword evidence="5" id="KW-0677">Repeat</keyword>
<organism evidence="10 11">
    <name type="scientific">Batrachochytrium dendrobatidis (strain JEL423)</name>
    <dbReference type="NCBI Taxonomy" id="403673"/>
    <lineage>
        <taxon>Eukaryota</taxon>
        <taxon>Fungi</taxon>
        <taxon>Fungi incertae sedis</taxon>
        <taxon>Chytridiomycota</taxon>
        <taxon>Chytridiomycota incertae sedis</taxon>
        <taxon>Chytridiomycetes</taxon>
        <taxon>Rhizophydiales</taxon>
        <taxon>Rhizophydiales incertae sedis</taxon>
        <taxon>Batrachochytrium</taxon>
    </lineage>
</organism>
<keyword evidence="6" id="KW-0810">Translation regulation</keyword>
<evidence type="ECO:0000256" key="2">
    <source>
        <dbReference type="ARBA" id="ARBA00013819"/>
    </source>
</evidence>
<gene>
    <name evidence="10" type="ORF">BDEG_21371</name>
</gene>
<dbReference type="OrthoDB" id="2194683at2759"/>
<dbReference type="InterPro" id="IPR011387">
    <property type="entry name" value="TIF2A"/>
</dbReference>
<dbReference type="eggNOG" id="KOG2315">
    <property type="taxonomic scope" value="Eukaryota"/>
</dbReference>
<reference evidence="10 11" key="1">
    <citation type="submission" date="2006-10" db="EMBL/GenBank/DDBJ databases">
        <title>The Genome Sequence of Batrachochytrium dendrobatidis JEL423.</title>
        <authorList>
            <consortium name="The Broad Institute Genome Sequencing Platform"/>
            <person name="Birren B."/>
            <person name="Lander E."/>
            <person name="Galagan J."/>
            <person name="Cuomo C."/>
            <person name="Devon K."/>
            <person name="Jaffe D."/>
            <person name="Butler J."/>
            <person name="Alvarez P."/>
            <person name="Gnerre S."/>
            <person name="Grabherr M."/>
            <person name="Kleber M."/>
            <person name="Mauceli E."/>
            <person name="Brockman W."/>
            <person name="Young S."/>
            <person name="LaButti K."/>
            <person name="Sykes S."/>
            <person name="DeCaprio D."/>
            <person name="Crawford M."/>
            <person name="Koehrsen M."/>
            <person name="Engels R."/>
            <person name="Montgomery P."/>
            <person name="Pearson M."/>
            <person name="Howarth C."/>
            <person name="Larson L."/>
            <person name="White J."/>
            <person name="O'Leary S."/>
            <person name="Kodira C."/>
            <person name="Zeng Q."/>
            <person name="Yandava C."/>
            <person name="Alvarado L."/>
            <person name="Longcore J."/>
            <person name="James T."/>
        </authorList>
    </citation>
    <scope>NUCLEOTIDE SEQUENCE [LARGE SCALE GENOMIC DNA]</scope>
    <source>
        <strain evidence="10 11">JEL423</strain>
    </source>
</reference>
<dbReference type="Pfam" id="PF08662">
    <property type="entry name" value="eIF2A"/>
    <property type="match status" value="1"/>
</dbReference>
<dbReference type="InterPro" id="IPR036322">
    <property type="entry name" value="WD40_repeat_dom_sf"/>
</dbReference>
<dbReference type="InterPro" id="IPR013979">
    <property type="entry name" value="TIF_beta_prop-like"/>
</dbReference>
<dbReference type="EMBL" id="DS022300">
    <property type="protein sequence ID" value="OAJ37338.1"/>
    <property type="molecule type" value="Genomic_DNA"/>
</dbReference>
<evidence type="ECO:0000259" key="9">
    <source>
        <dbReference type="Pfam" id="PF08662"/>
    </source>
</evidence>
<proteinExistence type="inferred from homology"/>
<dbReference type="PANTHER" id="PTHR13227">
    <property type="entry name" value="EUKARYOTIC TRANSLATION INITIATION FACTOR 2A"/>
    <property type="match status" value="1"/>
</dbReference>